<protein>
    <recommendedName>
        <fullName evidence="4">Secreted protein</fullName>
    </recommendedName>
</protein>
<comment type="caution">
    <text evidence="2">The sequence shown here is derived from an EMBL/GenBank/DDBJ whole genome shotgun (WGS) entry which is preliminary data.</text>
</comment>
<organism evidence="2 3">
    <name type="scientific">Podospora aff. communis PSN243</name>
    <dbReference type="NCBI Taxonomy" id="3040156"/>
    <lineage>
        <taxon>Eukaryota</taxon>
        <taxon>Fungi</taxon>
        <taxon>Dikarya</taxon>
        <taxon>Ascomycota</taxon>
        <taxon>Pezizomycotina</taxon>
        <taxon>Sordariomycetes</taxon>
        <taxon>Sordariomycetidae</taxon>
        <taxon>Sordariales</taxon>
        <taxon>Podosporaceae</taxon>
        <taxon>Podospora</taxon>
    </lineage>
</organism>
<reference evidence="2" key="2">
    <citation type="submission" date="2023-05" db="EMBL/GenBank/DDBJ databases">
        <authorList>
            <consortium name="Lawrence Berkeley National Laboratory"/>
            <person name="Steindorff A."/>
            <person name="Hensen N."/>
            <person name="Bonometti L."/>
            <person name="Westerberg I."/>
            <person name="Brannstrom I.O."/>
            <person name="Guillou S."/>
            <person name="Cros-Aarteil S."/>
            <person name="Calhoun S."/>
            <person name="Haridas S."/>
            <person name="Kuo A."/>
            <person name="Mondo S."/>
            <person name="Pangilinan J."/>
            <person name="Riley R."/>
            <person name="Labutti K."/>
            <person name="Andreopoulos B."/>
            <person name="Lipzen A."/>
            <person name="Chen C."/>
            <person name="Yanf M."/>
            <person name="Daum C."/>
            <person name="Ng V."/>
            <person name="Clum A."/>
            <person name="Ohm R."/>
            <person name="Martin F."/>
            <person name="Silar P."/>
            <person name="Natvig D."/>
            <person name="Lalanne C."/>
            <person name="Gautier V."/>
            <person name="Ament-Velasquez S.L."/>
            <person name="Kruys A."/>
            <person name="Hutchinson M.I."/>
            <person name="Powell A.J."/>
            <person name="Barry K."/>
            <person name="Miller A.N."/>
            <person name="Grigoriev I.V."/>
            <person name="Debuchy R."/>
            <person name="Gladieux P."/>
            <person name="Thoren M.H."/>
            <person name="Johannesson H."/>
        </authorList>
    </citation>
    <scope>NUCLEOTIDE SEQUENCE</scope>
    <source>
        <strain evidence="2">PSN243</strain>
    </source>
</reference>
<dbReference type="Proteomes" id="UP001321760">
    <property type="component" value="Unassembled WGS sequence"/>
</dbReference>
<proteinExistence type="predicted"/>
<accession>A0AAV9GR95</accession>
<sequence length="181" mass="20346">MILWFAKLGLLCVIILVLCLGLLRDVVCGLLPVCLSMWKLLPTSRCSVVWRLWRLSAKIDVQFQHFRAKEVDLIPKHRNTYTVKIPGFLALISDLPSCRGAVRSDVFTSSHSASNCSTKTVQPLHCKRRPASTTLTSSHHPTTILTNSQKSRLLKPTASHSHHPSQKKYPSNTKHKNKNTT</sequence>
<dbReference type="EMBL" id="MU865939">
    <property type="protein sequence ID" value="KAK4449181.1"/>
    <property type="molecule type" value="Genomic_DNA"/>
</dbReference>
<feature type="compositionally biased region" description="Low complexity" evidence="1">
    <location>
        <begin position="132"/>
        <end position="146"/>
    </location>
</feature>
<name>A0AAV9GR95_9PEZI</name>
<evidence type="ECO:0000313" key="3">
    <source>
        <dbReference type="Proteomes" id="UP001321760"/>
    </source>
</evidence>
<evidence type="ECO:0000256" key="1">
    <source>
        <dbReference type="SAM" id="MobiDB-lite"/>
    </source>
</evidence>
<gene>
    <name evidence="2" type="ORF">QBC34DRAFT_99856</name>
</gene>
<evidence type="ECO:0000313" key="2">
    <source>
        <dbReference type="EMBL" id="KAK4449181.1"/>
    </source>
</evidence>
<reference evidence="2" key="1">
    <citation type="journal article" date="2023" name="Mol. Phylogenet. Evol.">
        <title>Genome-scale phylogeny and comparative genomics of the fungal order Sordariales.</title>
        <authorList>
            <person name="Hensen N."/>
            <person name="Bonometti L."/>
            <person name="Westerberg I."/>
            <person name="Brannstrom I.O."/>
            <person name="Guillou S."/>
            <person name="Cros-Aarteil S."/>
            <person name="Calhoun S."/>
            <person name="Haridas S."/>
            <person name="Kuo A."/>
            <person name="Mondo S."/>
            <person name="Pangilinan J."/>
            <person name="Riley R."/>
            <person name="LaButti K."/>
            <person name="Andreopoulos B."/>
            <person name="Lipzen A."/>
            <person name="Chen C."/>
            <person name="Yan M."/>
            <person name="Daum C."/>
            <person name="Ng V."/>
            <person name="Clum A."/>
            <person name="Steindorff A."/>
            <person name="Ohm R.A."/>
            <person name="Martin F."/>
            <person name="Silar P."/>
            <person name="Natvig D.O."/>
            <person name="Lalanne C."/>
            <person name="Gautier V."/>
            <person name="Ament-Velasquez S.L."/>
            <person name="Kruys A."/>
            <person name="Hutchinson M.I."/>
            <person name="Powell A.J."/>
            <person name="Barry K."/>
            <person name="Miller A.N."/>
            <person name="Grigoriev I.V."/>
            <person name="Debuchy R."/>
            <person name="Gladieux P."/>
            <person name="Hiltunen Thoren M."/>
            <person name="Johannesson H."/>
        </authorList>
    </citation>
    <scope>NUCLEOTIDE SEQUENCE</scope>
    <source>
        <strain evidence="2">PSN243</strain>
    </source>
</reference>
<dbReference type="AlphaFoldDB" id="A0AAV9GR95"/>
<keyword evidence="3" id="KW-1185">Reference proteome</keyword>
<evidence type="ECO:0008006" key="4">
    <source>
        <dbReference type="Google" id="ProtNLM"/>
    </source>
</evidence>
<feature type="region of interest" description="Disordered" evidence="1">
    <location>
        <begin position="130"/>
        <end position="181"/>
    </location>
</feature>